<dbReference type="EMBL" id="JAVFWL010000006">
    <property type="protein sequence ID" value="KAK6760027.1"/>
    <property type="molecule type" value="Genomic_DNA"/>
</dbReference>
<comment type="caution">
    <text evidence="2">The sequence shown here is derived from an EMBL/GenBank/DDBJ whole genome shotgun (WGS) entry which is preliminary data.</text>
</comment>
<accession>A0ABR1EBG5</accession>
<reference evidence="2 3" key="1">
    <citation type="submission" date="2023-08" db="EMBL/GenBank/DDBJ databases">
        <title>A Necator americanus chromosomal reference genome.</title>
        <authorList>
            <person name="Ilik V."/>
            <person name="Petrzelkova K.J."/>
            <person name="Pardy F."/>
            <person name="Fuh T."/>
            <person name="Niatou-Singa F.S."/>
            <person name="Gouil Q."/>
            <person name="Baker L."/>
            <person name="Ritchie M.E."/>
            <person name="Jex A.R."/>
            <person name="Gazzola D."/>
            <person name="Li H."/>
            <person name="Toshio Fujiwara R."/>
            <person name="Zhan B."/>
            <person name="Aroian R.V."/>
            <person name="Pafco B."/>
            <person name="Schwarz E.M."/>
        </authorList>
    </citation>
    <scope>NUCLEOTIDE SEQUENCE [LARGE SCALE GENOMIC DNA]</scope>
    <source>
        <strain evidence="2 3">Aroian</strain>
        <tissue evidence="2">Whole animal</tissue>
    </source>
</reference>
<protein>
    <submittedName>
        <fullName evidence="2">Uncharacterized protein</fullName>
    </submittedName>
</protein>
<keyword evidence="3" id="KW-1185">Reference proteome</keyword>
<dbReference type="Proteomes" id="UP001303046">
    <property type="component" value="Unassembled WGS sequence"/>
</dbReference>
<evidence type="ECO:0000313" key="3">
    <source>
        <dbReference type="Proteomes" id="UP001303046"/>
    </source>
</evidence>
<evidence type="ECO:0000313" key="2">
    <source>
        <dbReference type="EMBL" id="KAK6760027.1"/>
    </source>
</evidence>
<proteinExistence type="predicted"/>
<gene>
    <name evidence="2" type="primary">Necator_chrX.g21683</name>
    <name evidence="2" type="ORF">RB195_021522</name>
</gene>
<organism evidence="2 3">
    <name type="scientific">Necator americanus</name>
    <name type="common">Human hookworm</name>
    <dbReference type="NCBI Taxonomy" id="51031"/>
    <lineage>
        <taxon>Eukaryota</taxon>
        <taxon>Metazoa</taxon>
        <taxon>Ecdysozoa</taxon>
        <taxon>Nematoda</taxon>
        <taxon>Chromadorea</taxon>
        <taxon>Rhabditida</taxon>
        <taxon>Rhabditina</taxon>
        <taxon>Rhabditomorpha</taxon>
        <taxon>Strongyloidea</taxon>
        <taxon>Ancylostomatidae</taxon>
        <taxon>Bunostominae</taxon>
        <taxon>Necator</taxon>
    </lineage>
</organism>
<name>A0ABR1EBG5_NECAM</name>
<evidence type="ECO:0000256" key="1">
    <source>
        <dbReference type="SAM" id="MobiDB-lite"/>
    </source>
</evidence>
<sequence>MWGRSECVGEQEQRTTGEVLGPSNDRTQLNVDDDKTIDQYWLWHAKEQHGPCVGGGRLWCRCGAVAVMSTFVSSSSMDVVEAARARQRCAAEQRPHY</sequence>
<feature type="region of interest" description="Disordered" evidence="1">
    <location>
        <begin position="1"/>
        <end position="29"/>
    </location>
</feature>